<reference evidence="1 2" key="1">
    <citation type="journal article" date="2013" name="Genome Announc.">
        <title>Draft genome sequence of MKD8, a conjugal recipient Mycobacterium smegmatis strain.</title>
        <authorList>
            <person name="Gray T.A."/>
            <person name="Palumbo M.J."/>
            <person name="Derbyshire K.M."/>
        </authorList>
    </citation>
    <scope>NUCLEOTIDE SEQUENCE [LARGE SCALE GENOMIC DNA]</scope>
    <source>
        <strain evidence="1 2">MKD8</strain>
    </source>
</reference>
<organism evidence="1 2">
    <name type="scientific">Mycolicibacterium smegmatis (strain MKD8)</name>
    <name type="common">Mycobacterium smegmatis</name>
    <dbReference type="NCBI Taxonomy" id="1214915"/>
    <lineage>
        <taxon>Bacteria</taxon>
        <taxon>Bacillati</taxon>
        <taxon>Actinomycetota</taxon>
        <taxon>Actinomycetes</taxon>
        <taxon>Mycobacteriales</taxon>
        <taxon>Mycobacteriaceae</taxon>
        <taxon>Mycolicibacterium</taxon>
    </lineage>
</organism>
<evidence type="ECO:0000313" key="2">
    <source>
        <dbReference type="Proteomes" id="UP000011200"/>
    </source>
</evidence>
<reference evidence="2" key="2">
    <citation type="submission" date="2018-03" db="EMBL/GenBank/DDBJ databases">
        <authorList>
            <person name="Derbyshire K."/>
            <person name="Gray T.A."/>
            <person name="Champion M."/>
        </authorList>
    </citation>
    <scope>NUCLEOTIDE SEQUENCE [LARGE SCALE GENOMIC DNA]</scope>
    <source>
        <strain evidence="2">MKD8</strain>
    </source>
</reference>
<dbReference type="AlphaFoldDB" id="A0A2U9PU01"/>
<dbReference type="EMBL" id="CP027541">
    <property type="protein sequence ID" value="AWT55279.1"/>
    <property type="molecule type" value="Genomic_DNA"/>
</dbReference>
<dbReference type="Proteomes" id="UP000011200">
    <property type="component" value="Chromosome"/>
</dbReference>
<accession>A0A2U9PU01</accession>
<name>A0A2U9PU01_MYCSE</name>
<proteinExistence type="predicted"/>
<evidence type="ECO:0000313" key="1">
    <source>
        <dbReference type="EMBL" id="AWT55279.1"/>
    </source>
</evidence>
<gene>
    <name evidence="1" type="ORF">D806_043150</name>
</gene>
<protein>
    <submittedName>
        <fullName evidence="1">Uncharacterized protein</fullName>
    </submittedName>
</protein>
<sequence length="61" mass="6954">MYRNRVLGLQGTVKTVGGTSETSKEQFHTARSVRQLIASLGAWRRWRYRLVFAGQADSARQ</sequence>